<gene>
    <name evidence="1" type="ORF">FHU29_000345</name>
</gene>
<name>A0A839RIP9_9ACTN</name>
<evidence type="ECO:0000313" key="1">
    <source>
        <dbReference type="EMBL" id="MBB3035911.1"/>
    </source>
</evidence>
<dbReference type="OrthoDB" id="5122186at2"/>
<dbReference type="RefSeq" id="WP_064439604.1">
    <property type="nucleotide sequence ID" value="NZ_BDDI01000005.1"/>
</dbReference>
<proteinExistence type="predicted"/>
<evidence type="ECO:0000313" key="2">
    <source>
        <dbReference type="Proteomes" id="UP000567922"/>
    </source>
</evidence>
<keyword evidence="2" id="KW-1185">Reference proteome</keyword>
<dbReference type="AlphaFoldDB" id="A0A839RIP9"/>
<organism evidence="1 2">
    <name type="scientific">Hoyosella altamirensis</name>
    <dbReference type="NCBI Taxonomy" id="616997"/>
    <lineage>
        <taxon>Bacteria</taxon>
        <taxon>Bacillati</taxon>
        <taxon>Actinomycetota</taxon>
        <taxon>Actinomycetes</taxon>
        <taxon>Mycobacteriales</taxon>
        <taxon>Hoyosellaceae</taxon>
        <taxon>Hoyosella</taxon>
    </lineage>
</organism>
<protein>
    <submittedName>
        <fullName evidence="1">Uncharacterized protein (DUF2384 family)</fullName>
    </submittedName>
</protein>
<reference evidence="1 2" key="1">
    <citation type="submission" date="2020-08" db="EMBL/GenBank/DDBJ databases">
        <title>Sequencing the genomes of 1000 actinobacteria strains.</title>
        <authorList>
            <person name="Klenk H.-P."/>
        </authorList>
    </citation>
    <scope>NUCLEOTIDE SEQUENCE [LARGE SCALE GENOMIC DNA]</scope>
    <source>
        <strain evidence="1 2">DSM 45258</strain>
    </source>
</reference>
<dbReference type="EMBL" id="JACHWS010000001">
    <property type="protein sequence ID" value="MBB3035911.1"/>
    <property type="molecule type" value="Genomic_DNA"/>
</dbReference>
<dbReference type="Proteomes" id="UP000567922">
    <property type="component" value="Unassembled WGS sequence"/>
</dbReference>
<comment type="caution">
    <text evidence="1">The sequence shown here is derived from an EMBL/GenBank/DDBJ whole genome shotgun (WGS) entry which is preliminary data.</text>
</comment>
<sequence>MDAKSGKAAKRVPASHADPLARERTQFLVDRFGSRGLARMIGVSPSQPTRWAQGKEHPGPDSATLLIDLEHILARARLVWGEPTAIDWFSGHNAYLQGARPIDVLKLRGPAPVLDALHAEMWGGAA</sequence>
<accession>A0A839RIP9</accession>